<keyword evidence="14" id="KW-1185">Reference proteome</keyword>
<accession>A0A670ZGG3</accession>
<keyword evidence="5" id="KW-0552">Olfaction</keyword>
<dbReference type="GeneTree" id="ENSGT01150000286970"/>
<dbReference type="OMA" id="MAIGSWM"/>
<dbReference type="GO" id="GO:0004984">
    <property type="term" value="F:olfactory receptor activity"/>
    <property type="evidence" value="ECO:0007669"/>
    <property type="project" value="InterPro"/>
</dbReference>
<evidence type="ECO:0000256" key="6">
    <source>
        <dbReference type="ARBA" id="ARBA00022989"/>
    </source>
</evidence>
<organism evidence="13 14">
    <name type="scientific">Pseudonaja textilis</name>
    <name type="common">Eastern brown snake</name>
    <dbReference type="NCBI Taxonomy" id="8673"/>
    <lineage>
        <taxon>Eukaryota</taxon>
        <taxon>Metazoa</taxon>
        <taxon>Chordata</taxon>
        <taxon>Craniata</taxon>
        <taxon>Vertebrata</taxon>
        <taxon>Euteleostomi</taxon>
        <taxon>Lepidosauria</taxon>
        <taxon>Squamata</taxon>
        <taxon>Bifurcata</taxon>
        <taxon>Unidentata</taxon>
        <taxon>Episquamata</taxon>
        <taxon>Toxicofera</taxon>
        <taxon>Serpentes</taxon>
        <taxon>Colubroidea</taxon>
        <taxon>Elapidae</taxon>
        <taxon>Hydrophiinae</taxon>
        <taxon>Pseudonaja</taxon>
    </lineage>
</organism>
<feature type="transmembrane region" description="Helical" evidence="11">
    <location>
        <begin position="127"/>
        <end position="147"/>
    </location>
</feature>
<dbReference type="GO" id="GO:0004930">
    <property type="term" value="F:G protein-coupled receptor activity"/>
    <property type="evidence" value="ECO:0007669"/>
    <property type="project" value="UniProtKB-KW"/>
</dbReference>
<evidence type="ECO:0000313" key="13">
    <source>
        <dbReference type="Ensembl" id="ENSPTXP00000021681.1"/>
    </source>
</evidence>
<reference evidence="13" key="2">
    <citation type="submission" date="2025-09" db="UniProtKB">
        <authorList>
            <consortium name="Ensembl"/>
        </authorList>
    </citation>
    <scope>IDENTIFICATION</scope>
</reference>
<keyword evidence="3" id="KW-0716">Sensory transduction</keyword>
<evidence type="ECO:0000256" key="1">
    <source>
        <dbReference type="ARBA" id="ARBA00004651"/>
    </source>
</evidence>
<feature type="transmembrane region" description="Helical" evidence="11">
    <location>
        <begin position="180"/>
        <end position="199"/>
    </location>
</feature>
<dbReference type="GO" id="GO:0005886">
    <property type="term" value="C:plasma membrane"/>
    <property type="evidence" value="ECO:0007669"/>
    <property type="project" value="UniProtKB-SubCell"/>
</dbReference>
<dbReference type="InterPro" id="IPR000276">
    <property type="entry name" value="GPCR_Rhodpsn"/>
</dbReference>
<feature type="transmembrane region" description="Helical" evidence="11">
    <location>
        <begin position="74"/>
        <end position="90"/>
    </location>
</feature>
<dbReference type="PANTHER" id="PTHR26453">
    <property type="entry name" value="OLFACTORY RECEPTOR"/>
    <property type="match status" value="1"/>
</dbReference>
<evidence type="ECO:0000256" key="5">
    <source>
        <dbReference type="ARBA" id="ARBA00022725"/>
    </source>
</evidence>
<name>A0A670ZGG3_PSETE</name>
<dbReference type="PRINTS" id="PR00237">
    <property type="entry name" value="GPCRRHODOPSN"/>
</dbReference>
<dbReference type="SUPFAM" id="SSF81321">
    <property type="entry name" value="Family A G protein-coupled receptor-like"/>
    <property type="match status" value="1"/>
</dbReference>
<keyword evidence="9" id="KW-0675">Receptor</keyword>
<feature type="transmembrane region" description="Helical" evidence="11">
    <location>
        <begin position="12"/>
        <end position="37"/>
    </location>
</feature>
<keyword evidence="8 11" id="KW-0472">Membrane</keyword>
<dbReference type="PROSITE" id="PS50262">
    <property type="entry name" value="G_PROTEIN_RECEP_F1_2"/>
    <property type="match status" value="1"/>
</dbReference>
<evidence type="ECO:0000256" key="4">
    <source>
        <dbReference type="ARBA" id="ARBA00022692"/>
    </source>
</evidence>
<feature type="transmembrane region" description="Helical" evidence="11">
    <location>
        <begin position="220"/>
        <end position="240"/>
    </location>
</feature>
<reference evidence="13" key="1">
    <citation type="submission" date="2025-08" db="UniProtKB">
        <authorList>
            <consortium name="Ensembl"/>
        </authorList>
    </citation>
    <scope>IDENTIFICATION</scope>
</reference>
<evidence type="ECO:0000256" key="2">
    <source>
        <dbReference type="ARBA" id="ARBA00022475"/>
    </source>
</evidence>
<proteinExistence type="predicted"/>
<sequence>MKWRNETFQMEFILFGFSNMPNIELFLFPIVLVMYFVTMTGNILIIFISIKDLICFPLDTIPKMLVNLLLRNKSIFYTGCAVQMFCFFYFGCAERFLLTAMSYDHYVAICNLLYYTNIMSRNFCLKLVGGVWLIGILVSLQQAAWIFSLPFCSMKKINHFFCDAPPVLMLVCADTSFFEIQAIVCTLVFLMFPFVLILISYTRTIITIITIPSPVGRKKAFSTCSSHLIVVILFCGSEILTPMLNPIVYALRNYEMKGALRRILRHKSPSL</sequence>
<gene>
    <name evidence="13" type="primary">OR10A7</name>
</gene>
<feature type="domain" description="G-protein coupled receptors family 1 profile" evidence="12">
    <location>
        <begin position="18"/>
        <end position="233"/>
    </location>
</feature>
<dbReference type="Proteomes" id="UP000472273">
    <property type="component" value="Unplaced"/>
</dbReference>
<dbReference type="Gene3D" id="1.20.1070.10">
    <property type="entry name" value="Rhodopsin 7-helix transmembrane proteins"/>
    <property type="match status" value="1"/>
</dbReference>
<keyword evidence="6 11" id="KW-1133">Transmembrane helix</keyword>
<keyword evidence="2" id="KW-1003">Cell membrane</keyword>
<evidence type="ECO:0000259" key="12">
    <source>
        <dbReference type="PROSITE" id="PS50262"/>
    </source>
</evidence>
<keyword evidence="7" id="KW-0297">G-protein coupled receptor</keyword>
<dbReference type="InterPro" id="IPR000725">
    <property type="entry name" value="Olfact_rcpt"/>
</dbReference>
<keyword evidence="10" id="KW-0807">Transducer</keyword>
<evidence type="ECO:0000256" key="10">
    <source>
        <dbReference type="ARBA" id="ARBA00023224"/>
    </source>
</evidence>
<evidence type="ECO:0000256" key="3">
    <source>
        <dbReference type="ARBA" id="ARBA00022606"/>
    </source>
</evidence>
<comment type="subcellular location">
    <subcellularLocation>
        <location evidence="1">Cell membrane</location>
        <topology evidence="1">Multi-pass membrane protein</topology>
    </subcellularLocation>
</comment>
<dbReference type="Ensembl" id="ENSPTXT00000022343.1">
    <property type="protein sequence ID" value="ENSPTXP00000021681.1"/>
    <property type="gene ID" value="ENSPTXG00000015007.1"/>
</dbReference>
<evidence type="ECO:0000256" key="8">
    <source>
        <dbReference type="ARBA" id="ARBA00023136"/>
    </source>
</evidence>
<evidence type="ECO:0000256" key="11">
    <source>
        <dbReference type="SAM" id="Phobius"/>
    </source>
</evidence>
<evidence type="ECO:0000313" key="14">
    <source>
        <dbReference type="Proteomes" id="UP000472273"/>
    </source>
</evidence>
<dbReference type="PRINTS" id="PR00245">
    <property type="entry name" value="OLFACTORYR"/>
</dbReference>
<dbReference type="FunFam" id="1.20.1070.10:FF:000013">
    <property type="entry name" value="Olfactory receptor"/>
    <property type="match status" value="1"/>
</dbReference>
<protein>
    <submittedName>
        <fullName evidence="13">Olfactory receptor family 10 subfamily A member 7</fullName>
    </submittedName>
</protein>
<dbReference type="Pfam" id="PF13853">
    <property type="entry name" value="7tm_4"/>
    <property type="match status" value="1"/>
</dbReference>
<dbReference type="InterPro" id="IPR017452">
    <property type="entry name" value="GPCR_Rhodpsn_7TM"/>
</dbReference>
<evidence type="ECO:0000256" key="9">
    <source>
        <dbReference type="ARBA" id="ARBA00023170"/>
    </source>
</evidence>
<evidence type="ECO:0000256" key="7">
    <source>
        <dbReference type="ARBA" id="ARBA00023040"/>
    </source>
</evidence>
<dbReference type="AlphaFoldDB" id="A0A670ZGG3"/>
<keyword evidence="4 11" id="KW-0812">Transmembrane</keyword>